<evidence type="ECO:0000313" key="4">
    <source>
        <dbReference type="Proteomes" id="UP001648503"/>
    </source>
</evidence>
<gene>
    <name evidence="3" type="ORF">BASA50_010217</name>
</gene>
<evidence type="ECO:0000256" key="2">
    <source>
        <dbReference type="SAM" id="MobiDB-lite"/>
    </source>
</evidence>
<feature type="region of interest" description="Disordered" evidence="2">
    <location>
        <begin position="403"/>
        <end position="463"/>
    </location>
</feature>
<proteinExistence type="predicted"/>
<evidence type="ECO:0000256" key="1">
    <source>
        <dbReference type="SAM" id="Coils"/>
    </source>
</evidence>
<keyword evidence="4" id="KW-1185">Reference proteome</keyword>
<evidence type="ECO:0000313" key="3">
    <source>
        <dbReference type="EMBL" id="KAH6589175.1"/>
    </source>
</evidence>
<comment type="caution">
    <text evidence="3">The sequence shown here is derived from an EMBL/GenBank/DDBJ whole genome shotgun (WGS) entry which is preliminary data.</text>
</comment>
<feature type="coiled-coil region" evidence="1">
    <location>
        <begin position="92"/>
        <end position="126"/>
    </location>
</feature>
<dbReference type="EMBL" id="JAFCIX010000471">
    <property type="protein sequence ID" value="KAH6589175.1"/>
    <property type="molecule type" value="Genomic_DNA"/>
</dbReference>
<sequence length="530" mass="59385">MSTAPTGPIPSIPLGHTAGFNSSARRSISPSPLSILLNSSSSIHSAESTSRTLDSQTHIGVIRSGSIDLAANQLPTQALQHIIDLAPRYLQLRHEEQSLQEAAKQLDSIQERLTTSQDNLTAFEAELVDVDAHIETMKKTRNRMFFGARAKYNQAILDLESRRTTIDLSIPAMIREIASLQLQRHDYRDVSRQISEIRDELQNIFSNVFEVYASSFSTERELNHKVVDILSKIRVLREQHRVSSRIHSIYIETRSSLEEIKLSISKGKLKPAKAVPSVMEATQSFGYILQLRPDTVNPFMGVDQKYARPYDQRNNPTEAHLTAIQEAITLQIESISWESDEYVKEIEYMNTHLKAAMSRLERERHHIVLLAVASRRRQLRGTTYTHGHSQSFDAFNTRNSVSTLGVSSRHGSQIEGGSQTDEGISPTDNESQRSDSQLSSPRLSHVTLPYVPRPLSPRLPQASQPRMIPHGAIRRGSASLQVVSPLSGRHSSAQSTSAKGELPVWARQTVIDPPRQGQVQRSFSFQQSRI</sequence>
<evidence type="ECO:0008006" key="5">
    <source>
        <dbReference type="Google" id="ProtNLM"/>
    </source>
</evidence>
<reference evidence="3 4" key="1">
    <citation type="submission" date="2021-02" db="EMBL/GenBank/DDBJ databases">
        <title>Variation within the Batrachochytrium salamandrivorans European outbreak.</title>
        <authorList>
            <person name="Kelly M."/>
            <person name="Pasmans F."/>
            <person name="Shea T.P."/>
            <person name="Munoz J.F."/>
            <person name="Carranza S."/>
            <person name="Cuomo C.A."/>
            <person name="Martel A."/>
        </authorList>
    </citation>
    <scope>NUCLEOTIDE SEQUENCE [LARGE SCALE GENOMIC DNA]</scope>
    <source>
        <strain evidence="3 4">AMFP18/2</strain>
    </source>
</reference>
<organism evidence="3 4">
    <name type="scientific">Batrachochytrium salamandrivorans</name>
    <dbReference type="NCBI Taxonomy" id="1357716"/>
    <lineage>
        <taxon>Eukaryota</taxon>
        <taxon>Fungi</taxon>
        <taxon>Fungi incertae sedis</taxon>
        <taxon>Chytridiomycota</taxon>
        <taxon>Chytridiomycota incertae sedis</taxon>
        <taxon>Chytridiomycetes</taxon>
        <taxon>Rhizophydiales</taxon>
        <taxon>Rhizophydiales incertae sedis</taxon>
        <taxon>Batrachochytrium</taxon>
    </lineage>
</organism>
<name>A0ABQ8EZ70_9FUNG</name>
<keyword evidence="1" id="KW-0175">Coiled coil</keyword>
<protein>
    <recommendedName>
        <fullName evidence="5">Up-regulated during septation protein 1 domain-containing protein</fullName>
    </recommendedName>
</protein>
<feature type="compositionally biased region" description="Polar residues" evidence="2">
    <location>
        <begin position="403"/>
        <end position="442"/>
    </location>
</feature>
<accession>A0ABQ8EZ70</accession>
<dbReference type="Proteomes" id="UP001648503">
    <property type="component" value="Unassembled WGS sequence"/>
</dbReference>